<dbReference type="Pfam" id="PF00563">
    <property type="entry name" value="EAL"/>
    <property type="match status" value="1"/>
</dbReference>
<evidence type="ECO:0000259" key="4">
    <source>
        <dbReference type="PROSITE" id="PS50887"/>
    </source>
</evidence>
<keyword evidence="6" id="KW-1185">Reference proteome</keyword>
<sequence length="553" mass="60793">MHSIGDAVITTDPNYRVEYLNPVAEVMTGWSSAEAAGNPLQSVFAVINELTRAPAADAVRRCLEEGRIVGPDDHTVLVSRCGRERLIADTAAPIRDRDGTVLGAVLVFQDVGETRRLTRQLAHEAAHDALTGLANRRQFEQRLEEAVAAARNAGIEHALCYFDIDQFKLVNDTAGHAVGDLLLQQVRERLIGKFRDRDTLARLGGDEFAVLLEHCSLEEATRIAESIVTSFREWRFTWEGRRFQIGASAGVVPVNGETASAQAVLAEADVACFTAKERGRNRVHVYRRQGAQPSPHHAQMLVAATLRDALAEDRFCLYGQPIVSLNSESGTLYHYEVLLRMIAPDGGIILPDAFIPAAERFGLMTAIDRWVIDRAFRAHASLNGAGERVELAINLCGDSLNTEDFAAFLLHQFTQYDVRSDRMCFELTETAAIQNLEQAQEFVAVIRAHGSRFALDDFGTGLSSFRYLRELPADYLKIDGSFVRNVCRNAHDAAVVAAINEVGHILGIVTVAEYVHDGATACCLRDLGVDYAQGYVFGAPQPLEQLLQSHLPA</sequence>
<dbReference type="InterPro" id="IPR000160">
    <property type="entry name" value="GGDEF_dom"/>
</dbReference>
<dbReference type="GO" id="GO:0003824">
    <property type="term" value="F:catalytic activity"/>
    <property type="evidence" value="ECO:0007669"/>
    <property type="project" value="UniProtKB-ARBA"/>
</dbReference>
<feature type="domain" description="EAL" evidence="3">
    <location>
        <begin position="299"/>
        <end position="553"/>
    </location>
</feature>
<dbReference type="SUPFAM" id="SSF141868">
    <property type="entry name" value="EAL domain-like"/>
    <property type="match status" value="1"/>
</dbReference>
<evidence type="ECO:0000259" key="1">
    <source>
        <dbReference type="PROSITE" id="PS50112"/>
    </source>
</evidence>
<dbReference type="SMART" id="SM00052">
    <property type="entry name" value="EAL"/>
    <property type="match status" value="1"/>
</dbReference>
<dbReference type="CDD" id="cd01948">
    <property type="entry name" value="EAL"/>
    <property type="match status" value="1"/>
</dbReference>
<gene>
    <name evidence="5" type="ORF">HQ394_02905</name>
</gene>
<feature type="domain" description="PAC" evidence="2">
    <location>
        <begin position="71"/>
        <end position="123"/>
    </location>
</feature>
<dbReference type="RefSeq" id="WP_190261941.1">
    <property type="nucleotide sequence ID" value="NZ_CP053923.1"/>
</dbReference>
<dbReference type="InterPro" id="IPR000700">
    <property type="entry name" value="PAS-assoc_C"/>
</dbReference>
<dbReference type="NCBIfam" id="TIGR00254">
    <property type="entry name" value="GGDEF"/>
    <property type="match status" value="1"/>
</dbReference>
<feature type="domain" description="PAS" evidence="1">
    <location>
        <begin position="1"/>
        <end position="66"/>
    </location>
</feature>
<dbReference type="Pfam" id="PF00990">
    <property type="entry name" value="GGDEF"/>
    <property type="match status" value="1"/>
</dbReference>
<dbReference type="PROSITE" id="PS50883">
    <property type="entry name" value="EAL"/>
    <property type="match status" value="1"/>
</dbReference>
<dbReference type="InterPro" id="IPR052155">
    <property type="entry name" value="Biofilm_reg_signaling"/>
</dbReference>
<dbReference type="SUPFAM" id="SSF55785">
    <property type="entry name" value="PYP-like sensor domain (PAS domain)"/>
    <property type="match status" value="1"/>
</dbReference>
<dbReference type="InterPro" id="IPR043128">
    <property type="entry name" value="Rev_trsase/Diguanyl_cyclase"/>
</dbReference>
<dbReference type="InterPro" id="IPR035919">
    <property type="entry name" value="EAL_sf"/>
</dbReference>
<dbReference type="CDD" id="cd01949">
    <property type="entry name" value="GGDEF"/>
    <property type="match status" value="1"/>
</dbReference>
<dbReference type="SMART" id="SM00267">
    <property type="entry name" value="GGDEF"/>
    <property type="match status" value="1"/>
</dbReference>
<dbReference type="PANTHER" id="PTHR44757:SF4">
    <property type="entry name" value="DIGUANYLATE CYCLASE DGCE-RELATED"/>
    <property type="match status" value="1"/>
</dbReference>
<dbReference type="Gene3D" id="3.20.20.450">
    <property type="entry name" value="EAL domain"/>
    <property type="match status" value="1"/>
</dbReference>
<dbReference type="PROSITE" id="PS50887">
    <property type="entry name" value="GGDEF"/>
    <property type="match status" value="1"/>
</dbReference>
<dbReference type="InterPro" id="IPR013656">
    <property type="entry name" value="PAS_4"/>
</dbReference>
<evidence type="ECO:0000313" key="5">
    <source>
        <dbReference type="EMBL" id="QNT68503.1"/>
    </source>
</evidence>
<protein>
    <submittedName>
        <fullName evidence="5">EAL domain-containing protein</fullName>
    </submittedName>
</protein>
<dbReference type="PROSITE" id="PS50113">
    <property type="entry name" value="PAC"/>
    <property type="match status" value="1"/>
</dbReference>
<dbReference type="NCBIfam" id="TIGR00229">
    <property type="entry name" value="sensory_box"/>
    <property type="match status" value="1"/>
</dbReference>
<dbReference type="InterPro" id="IPR029787">
    <property type="entry name" value="Nucleotide_cyclase"/>
</dbReference>
<dbReference type="InterPro" id="IPR001633">
    <property type="entry name" value="EAL_dom"/>
</dbReference>
<feature type="domain" description="GGDEF" evidence="4">
    <location>
        <begin position="155"/>
        <end position="288"/>
    </location>
</feature>
<evidence type="ECO:0000259" key="2">
    <source>
        <dbReference type="PROSITE" id="PS50113"/>
    </source>
</evidence>
<name>A0A7H1MYG7_9PROT</name>
<dbReference type="CDD" id="cd00130">
    <property type="entry name" value="PAS"/>
    <property type="match status" value="1"/>
</dbReference>
<dbReference type="SUPFAM" id="SSF55073">
    <property type="entry name" value="Nucleotide cyclase"/>
    <property type="match status" value="1"/>
</dbReference>
<dbReference type="Gene3D" id="3.30.450.20">
    <property type="entry name" value="PAS domain"/>
    <property type="match status" value="1"/>
</dbReference>
<dbReference type="Proteomes" id="UP000516369">
    <property type="component" value="Chromosome"/>
</dbReference>
<accession>A0A7H1MYG7</accession>
<dbReference type="FunFam" id="3.30.70.270:FF:000001">
    <property type="entry name" value="Diguanylate cyclase domain protein"/>
    <property type="match status" value="1"/>
</dbReference>
<reference evidence="5 6" key="1">
    <citation type="submission" date="2020-05" db="EMBL/GenBank/DDBJ databases">
        <title>Complete closed genome sequence of Defluviicoccus vanus.</title>
        <authorList>
            <person name="Bessarab I."/>
            <person name="Arumugam K."/>
            <person name="Maszenan A.M."/>
            <person name="Seviour R.J."/>
            <person name="Williams R.B."/>
        </authorList>
    </citation>
    <scope>NUCLEOTIDE SEQUENCE [LARGE SCALE GENOMIC DNA]</scope>
    <source>
        <strain evidence="5 6">Ben 114</strain>
    </source>
</reference>
<dbReference type="InterPro" id="IPR035965">
    <property type="entry name" value="PAS-like_dom_sf"/>
</dbReference>
<evidence type="ECO:0000259" key="3">
    <source>
        <dbReference type="PROSITE" id="PS50883"/>
    </source>
</evidence>
<organism evidence="5 6">
    <name type="scientific">Defluviicoccus vanus</name>
    <dbReference type="NCBI Taxonomy" id="111831"/>
    <lineage>
        <taxon>Bacteria</taxon>
        <taxon>Pseudomonadati</taxon>
        <taxon>Pseudomonadota</taxon>
        <taxon>Alphaproteobacteria</taxon>
        <taxon>Rhodospirillales</taxon>
        <taxon>Rhodospirillaceae</taxon>
        <taxon>Defluviicoccus</taxon>
    </lineage>
</organism>
<evidence type="ECO:0000313" key="6">
    <source>
        <dbReference type="Proteomes" id="UP000516369"/>
    </source>
</evidence>
<dbReference type="InterPro" id="IPR000014">
    <property type="entry name" value="PAS"/>
</dbReference>
<dbReference type="AlphaFoldDB" id="A0A7H1MYG7"/>
<proteinExistence type="predicted"/>
<dbReference type="Pfam" id="PF08448">
    <property type="entry name" value="PAS_4"/>
    <property type="match status" value="1"/>
</dbReference>
<dbReference type="KEGG" id="dvn:HQ394_02905"/>
<dbReference type="EMBL" id="CP053923">
    <property type="protein sequence ID" value="QNT68503.1"/>
    <property type="molecule type" value="Genomic_DNA"/>
</dbReference>
<dbReference type="PROSITE" id="PS50112">
    <property type="entry name" value="PAS"/>
    <property type="match status" value="1"/>
</dbReference>
<dbReference type="PANTHER" id="PTHR44757">
    <property type="entry name" value="DIGUANYLATE CYCLASE DGCP"/>
    <property type="match status" value="1"/>
</dbReference>
<dbReference type="Gene3D" id="3.30.70.270">
    <property type="match status" value="1"/>
</dbReference>